<comment type="similarity">
    <text evidence="1">Belongs to the avfA family.</text>
</comment>
<dbReference type="EMBL" id="ML734949">
    <property type="protein sequence ID" value="KAB8208926.1"/>
    <property type="molecule type" value="Genomic_DNA"/>
</dbReference>
<dbReference type="InterPro" id="IPR051606">
    <property type="entry name" value="Polyketide_Oxido-like"/>
</dbReference>
<dbReference type="VEuPathDB" id="FungiDB:BDV34DRAFT_222181"/>
<dbReference type="GO" id="GO:0016646">
    <property type="term" value="F:oxidoreductase activity, acting on the CH-NH group of donors, NAD or NADP as acceptor"/>
    <property type="evidence" value="ECO:0007669"/>
    <property type="project" value="TreeGrafter"/>
</dbReference>
<evidence type="ECO:0000313" key="4">
    <source>
        <dbReference type="Proteomes" id="UP000326532"/>
    </source>
</evidence>
<protein>
    <recommendedName>
        <fullName evidence="2">NAD(P)-binding domain-containing protein</fullName>
    </recommendedName>
</protein>
<name>A0A5N6DUP9_ASPPA</name>
<keyword evidence="4" id="KW-1185">Reference proteome</keyword>
<dbReference type="OMA" id="LWTYFSP"/>
<dbReference type="InterPro" id="IPR036291">
    <property type="entry name" value="NAD(P)-bd_dom_sf"/>
</dbReference>
<feature type="domain" description="NAD(P)-binding" evidence="2">
    <location>
        <begin position="17"/>
        <end position="164"/>
    </location>
</feature>
<proteinExistence type="inferred from homology"/>
<sequence>MSRSGKSRVIGVIGPAGFGGSYLSVELIHRGHTVIGISRNPQSFGAHPLYTSRRVDIETASIDELANSFRDLEVLVSEYGPHTQGADALQYKRRVSSHTITYSAIRRDSQKLILAVKLADVKYFVFVGGAGSLLVPGTHESLADYPGFFYAYRRQMAESDAHVRYMEERLGPIGALLRSYRNARLAEKSGRATAEDLDTIRTYEERIRKNDRASEYIKAGRACLLFFEGNTSFLWTFVSPSPLYRPGRRTGRFEITIDYVPLKESQQGEDVLDGHLTGISAADLAVAIADEIENPQLMYKHWTASGDLSGDTVYPTYVTVENI</sequence>
<gene>
    <name evidence="3" type="ORF">BDV34DRAFT_222181</name>
</gene>
<dbReference type="PANTHER" id="PTHR43355:SF2">
    <property type="entry name" value="FLAVIN REDUCTASE (NADPH)"/>
    <property type="match status" value="1"/>
</dbReference>
<dbReference type="SUPFAM" id="SSF51735">
    <property type="entry name" value="NAD(P)-binding Rossmann-fold domains"/>
    <property type="match status" value="1"/>
</dbReference>
<dbReference type="Gene3D" id="3.40.50.720">
    <property type="entry name" value="NAD(P)-binding Rossmann-like Domain"/>
    <property type="match status" value="2"/>
</dbReference>
<dbReference type="Pfam" id="PF13460">
    <property type="entry name" value="NAD_binding_10"/>
    <property type="match status" value="1"/>
</dbReference>
<evidence type="ECO:0000259" key="2">
    <source>
        <dbReference type="Pfam" id="PF13460"/>
    </source>
</evidence>
<dbReference type="PANTHER" id="PTHR43355">
    <property type="entry name" value="FLAVIN REDUCTASE (NADPH)"/>
    <property type="match status" value="1"/>
</dbReference>
<evidence type="ECO:0000256" key="1">
    <source>
        <dbReference type="ARBA" id="ARBA00038376"/>
    </source>
</evidence>
<reference evidence="3 4" key="1">
    <citation type="submission" date="2019-04" db="EMBL/GenBank/DDBJ databases">
        <title>Fungal friends and foes A comparative genomics study of 23 Aspergillus species from section Flavi.</title>
        <authorList>
            <consortium name="DOE Joint Genome Institute"/>
            <person name="Kjaerbolling I."/>
            <person name="Vesth T.C."/>
            <person name="Frisvad J.C."/>
            <person name="Nybo J.L."/>
            <person name="Theobald S."/>
            <person name="Kildgaard S."/>
            <person name="Petersen T.I."/>
            <person name="Kuo A."/>
            <person name="Sato A."/>
            <person name="Lyhne E.K."/>
            <person name="Kogle M.E."/>
            <person name="Wiebenga A."/>
            <person name="Kun R.S."/>
            <person name="Lubbers R.J."/>
            <person name="Makela M.R."/>
            <person name="Barry K."/>
            <person name="Chovatia M."/>
            <person name="Clum A."/>
            <person name="Daum C."/>
            <person name="Haridas S."/>
            <person name="He G."/>
            <person name="LaButti K."/>
            <person name="Lipzen A."/>
            <person name="Mondo S."/>
            <person name="Pangilinan J."/>
            <person name="Riley R."/>
            <person name="Salamov A."/>
            <person name="Simmons B.A."/>
            <person name="Magnuson J.K."/>
            <person name="Henrissat B."/>
            <person name="Mortensen U.H."/>
            <person name="Larsen T.O."/>
            <person name="De vries R.P."/>
            <person name="Grigoriev I.V."/>
            <person name="Machida M."/>
            <person name="Baker S.E."/>
            <person name="Andersen M.R."/>
        </authorList>
    </citation>
    <scope>NUCLEOTIDE SEQUENCE [LARGE SCALE GENOMIC DNA]</scope>
    <source>
        <strain evidence="3 4">CBS 117618</strain>
    </source>
</reference>
<dbReference type="AlphaFoldDB" id="A0A5N6DUP9"/>
<dbReference type="Proteomes" id="UP000326532">
    <property type="component" value="Unassembled WGS sequence"/>
</dbReference>
<organism evidence="3 4">
    <name type="scientific">Aspergillus parasiticus</name>
    <dbReference type="NCBI Taxonomy" id="5067"/>
    <lineage>
        <taxon>Eukaryota</taxon>
        <taxon>Fungi</taxon>
        <taxon>Dikarya</taxon>
        <taxon>Ascomycota</taxon>
        <taxon>Pezizomycotina</taxon>
        <taxon>Eurotiomycetes</taxon>
        <taxon>Eurotiomycetidae</taxon>
        <taxon>Eurotiales</taxon>
        <taxon>Aspergillaceae</taxon>
        <taxon>Aspergillus</taxon>
        <taxon>Aspergillus subgen. Circumdati</taxon>
    </lineage>
</organism>
<evidence type="ECO:0000313" key="3">
    <source>
        <dbReference type="EMBL" id="KAB8208926.1"/>
    </source>
</evidence>
<dbReference type="InterPro" id="IPR016040">
    <property type="entry name" value="NAD(P)-bd_dom"/>
</dbReference>
<accession>A0A5N6DUP9</accession>